<evidence type="ECO:0000256" key="4">
    <source>
        <dbReference type="ARBA" id="ARBA00022452"/>
    </source>
</evidence>
<evidence type="ECO:0000256" key="2">
    <source>
        <dbReference type="ARBA" id="ARBA00007613"/>
    </source>
</evidence>
<keyword evidence="3" id="KW-0813">Transport</keyword>
<keyword evidence="5" id="KW-0812">Transmembrane</keyword>
<dbReference type="Gene3D" id="1.20.1600.10">
    <property type="entry name" value="Outer membrane efflux proteins (OEP)"/>
    <property type="match status" value="1"/>
</dbReference>
<dbReference type="Pfam" id="PF02321">
    <property type="entry name" value="OEP"/>
    <property type="match status" value="1"/>
</dbReference>
<dbReference type="PANTHER" id="PTHR30026">
    <property type="entry name" value="OUTER MEMBRANE PROTEIN TOLC"/>
    <property type="match status" value="1"/>
</dbReference>
<dbReference type="GO" id="GO:0015288">
    <property type="term" value="F:porin activity"/>
    <property type="evidence" value="ECO:0007669"/>
    <property type="project" value="TreeGrafter"/>
</dbReference>
<dbReference type="GO" id="GO:0015562">
    <property type="term" value="F:efflux transmembrane transporter activity"/>
    <property type="evidence" value="ECO:0007669"/>
    <property type="project" value="InterPro"/>
</dbReference>
<proteinExistence type="inferred from homology"/>
<dbReference type="PANTHER" id="PTHR30026:SF20">
    <property type="entry name" value="OUTER MEMBRANE PROTEIN TOLC"/>
    <property type="match status" value="1"/>
</dbReference>
<dbReference type="GO" id="GO:1990281">
    <property type="term" value="C:efflux pump complex"/>
    <property type="evidence" value="ECO:0007669"/>
    <property type="project" value="TreeGrafter"/>
</dbReference>
<keyword evidence="6" id="KW-0472">Membrane</keyword>
<name>A0A1T5N455_9BACT</name>
<dbReference type="InterPro" id="IPR003423">
    <property type="entry name" value="OMP_efflux"/>
</dbReference>
<comment type="subcellular location">
    <subcellularLocation>
        <location evidence="1">Cell outer membrane</location>
    </subcellularLocation>
</comment>
<evidence type="ECO:0000256" key="7">
    <source>
        <dbReference type="ARBA" id="ARBA00023237"/>
    </source>
</evidence>
<comment type="similarity">
    <text evidence="2">Belongs to the outer membrane factor (OMF) (TC 1.B.17) family.</text>
</comment>
<dbReference type="SUPFAM" id="SSF56954">
    <property type="entry name" value="Outer membrane efflux proteins (OEP)"/>
    <property type="match status" value="1"/>
</dbReference>
<keyword evidence="4" id="KW-1134">Transmembrane beta strand</keyword>
<dbReference type="RefSeq" id="WP_079467666.1">
    <property type="nucleotide sequence ID" value="NZ_FUZZ01000001.1"/>
</dbReference>
<dbReference type="InterPro" id="IPR051906">
    <property type="entry name" value="TolC-like"/>
</dbReference>
<accession>A0A1T5N455</accession>
<keyword evidence="7" id="KW-0998">Cell outer membrane</keyword>
<evidence type="ECO:0000256" key="6">
    <source>
        <dbReference type="ARBA" id="ARBA00023136"/>
    </source>
</evidence>
<dbReference type="AlphaFoldDB" id="A0A1T5N455"/>
<protein>
    <submittedName>
        <fullName evidence="8">Outer membrane protein TolC</fullName>
    </submittedName>
</protein>
<evidence type="ECO:0000313" key="8">
    <source>
        <dbReference type="EMBL" id="SKC95272.1"/>
    </source>
</evidence>
<evidence type="ECO:0000256" key="5">
    <source>
        <dbReference type="ARBA" id="ARBA00022692"/>
    </source>
</evidence>
<gene>
    <name evidence="8" type="ORF">SAMN05660461_0319</name>
</gene>
<reference evidence="8 9" key="1">
    <citation type="submission" date="2017-02" db="EMBL/GenBank/DDBJ databases">
        <authorList>
            <person name="Peterson S.W."/>
        </authorList>
    </citation>
    <scope>NUCLEOTIDE SEQUENCE [LARGE SCALE GENOMIC DNA]</scope>
    <source>
        <strain evidence="8 9">DSM 18108</strain>
    </source>
</reference>
<sequence>MNVYHKKILICGCFVTLSLSGIAQQRTIRIKELLSLVQSQPHVKASEQQSRAAEYNIRMARNSLVPELTAGYQAGYATYNNITGMSYPGLLLPISGPPSTGNTYDPVPGTALTALVKWNPLTFGQRQAAVEKATAQYKLAGSYYNEALFRQQYLAIYTYLDAVYLQKLLLSYQANIERTQAGLQQSLILAQQGLRPGIDTTQFQSVLAQARMDLLTAQRQYYAQVTELTRLADLPGKPDDILLADTSLISQFPSGADTTTNVTAHPSFQYYQTKKEVSEAALKEAGRAWRPKLDLWANAYARGSGVDASGNINKADGWSLSRKNYGAGIQLSFPILQFSQVNLQKKQYRLLLKSDEAQLDQVTLNLQKQQETAQFNYDQNLLIARQALIQSQAARYAFDGLKLSYESGLVDFTRLMQGQYELLKAETGEAGAFLQAWHALLELAAANGNLHVFTDKLK</sequence>
<evidence type="ECO:0000313" key="9">
    <source>
        <dbReference type="Proteomes" id="UP000190166"/>
    </source>
</evidence>
<evidence type="ECO:0000256" key="3">
    <source>
        <dbReference type="ARBA" id="ARBA00022448"/>
    </source>
</evidence>
<keyword evidence="9" id="KW-1185">Reference proteome</keyword>
<evidence type="ECO:0000256" key="1">
    <source>
        <dbReference type="ARBA" id="ARBA00004442"/>
    </source>
</evidence>
<organism evidence="8 9">
    <name type="scientific">Chitinophaga ginsengisegetis</name>
    <dbReference type="NCBI Taxonomy" id="393003"/>
    <lineage>
        <taxon>Bacteria</taxon>
        <taxon>Pseudomonadati</taxon>
        <taxon>Bacteroidota</taxon>
        <taxon>Chitinophagia</taxon>
        <taxon>Chitinophagales</taxon>
        <taxon>Chitinophagaceae</taxon>
        <taxon>Chitinophaga</taxon>
    </lineage>
</organism>
<dbReference type="Proteomes" id="UP000190166">
    <property type="component" value="Unassembled WGS sequence"/>
</dbReference>
<dbReference type="GO" id="GO:0009279">
    <property type="term" value="C:cell outer membrane"/>
    <property type="evidence" value="ECO:0007669"/>
    <property type="project" value="UniProtKB-SubCell"/>
</dbReference>
<dbReference type="STRING" id="393003.SAMN05660461_0319"/>
<dbReference type="EMBL" id="FUZZ01000001">
    <property type="protein sequence ID" value="SKC95272.1"/>
    <property type="molecule type" value="Genomic_DNA"/>
</dbReference>